<sequence length="292" mass="34281">MKKLNLILCILVLFMIVFNGIFLYRNWNLYQDLSRIVETNSAKLESTLGTMHHLVNVILGKIQSLDSDNVLDNRVTGTEFKLREFNEEQVILNCYLSLSRVNKGEKVYLVLHEGGNNEYQRIELTKLEGAFYNVELFLSPEKTYKYQVVFEKDGAITSSQELRIPEQYYKPQTFRVTPRLVINSTKREKIPELEFELSLSTKAYFEEIQAKAAKIVVYEGETKVKELPFNILNADYGSHLISFKLNEGDIERYDFYLQVEYKGGLEKREKINDEKNPEWAAVLNQYEWYFKD</sequence>
<evidence type="ECO:0000313" key="1">
    <source>
        <dbReference type="EMBL" id="AKI96660.1"/>
    </source>
</evidence>
<dbReference type="OrthoDB" id="9933699at2"/>
<organism evidence="1 2">
    <name type="scientific">Kosmotoga pacifica</name>
    <dbReference type="NCBI Taxonomy" id="1330330"/>
    <lineage>
        <taxon>Bacteria</taxon>
        <taxon>Thermotogati</taxon>
        <taxon>Thermotogota</taxon>
        <taxon>Thermotogae</taxon>
        <taxon>Kosmotogales</taxon>
        <taxon>Kosmotogaceae</taxon>
        <taxon>Kosmotoga</taxon>
    </lineage>
</organism>
<keyword evidence="2" id="KW-1185">Reference proteome</keyword>
<reference evidence="1 2" key="1">
    <citation type="submission" date="2015-04" db="EMBL/GenBank/DDBJ databases">
        <title>Complete Genome Sequence of Kosmotoga pacifica SLHLJ1.</title>
        <authorList>
            <person name="Jiang L.J."/>
            <person name="Shao Z.Z."/>
            <person name="Jebbar M."/>
        </authorList>
    </citation>
    <scope>NUCLEOTIDE SEQUENCE [LARGE SCALE GENOMIC DNA]</scope>
    <source>
        <strain evidence="1 2">SLHLJ1</strain>
    </source>
</reference>
<gene>
    <name evidence="1" type="ORF">IX53_01185</name>
</gene>
<protein>
    <submittedName>
        <fullName evidence="1">Uncharacterized protein</fullName>
    </submittedName>
</protein>
<proteinExistence type="predicted"/>
<dbReference type="KEGG" id="kpf:IX53_01185"/>
<dbReference type="AlphaFoldDB" id="A0A0G2Z4X1"/>
<dbReference type="Proteomes" id="UP000035159">
    <property type="component" value="Chromosome"/>
</dbReference>
<name>A0A0G2Z4X1_9BACT</name>
<dbReference type="PATRIC" id="fig|1330330.3.peg.240"/>
<dbReference type="STRING" id="1330330.IX53_01185"/>
<accession>A0A0G2Z4X1</accession>
<evidence type="ECO:0000313" key="2">
    <source>
        <dbReference type="Proteomes" id="UP000035159"/>
    </source>
</evidence>
<dbReference type="EMBL" id="CP011232">
    <property type="protein sequence ID" value="AKI96660.1"/>
    <property type="molecule type" value="Genomic_DNA"/>
</dbReference>
<dbReference type="RefSeq" id="WP_047753795.1">
    <property type="nucleotide sequence ID" value="NZ_CAJUHA010000021.1"/>
</dbReference>